<evidence type="ECO:0000313" key="7">
    <source>
        <dbReference type="Proteomes" id="UP001139095"/>
    </source>
</evidence>
<organism evidence="6 7">
    <name type="scientific">Marinomonas algarum</name>
    <dbReference type="NCBI Taxonomy" id="2883105"/>
    <lineage>
        <taxon>Bacteria</taxon>
        <taxon>Pseudomonadati</taxon>
        <taxon>Pseudomonadota</taxon>
        <taxon>Gammaproteobacteria</taxon>
        <taxon>Oceanospirillales</taxon>
        <taxon>Oceanospirillaceae</taxon>
        <taxon>Marinomonas</taxon>
    </lineage>
</organism>
<dbReference type="Pfam" id="PF13005">
    <property type="entry name" value="zf-IS66"/>
    <property type="match status" value="1"/>
</dbReference>
<dbReference type="PANTHER" id="PTHR33678">
    <property type="entry name" value="BLL1576 PROTEIN"/>
    <property type="match status" value="1"/>
</dbReference>
<evidence type="ECO:0000313" key="6">
    <source>
        <dbReference type="EMBL" id="MCB5163201.1"/>
    </source>
</evidence>
<sequence length="532" mass="60091">MTILPDDLPNDIESLKALLLEQSLLLGEKESSLIEQEKALTEKDTKIAEWESKYQLILEQWRLAQQKQFGKGSEVSPGQGELFDESDSDSQDGDSVVEPDTQTVSYTRTKPKRKPLPKDLPRETVVVDVSESEKTCSCCQTPLHRIGEDTSEKLEFLPAQLKVIETVRPKYACRQCEKAEVKTTIKQSSMPPSIIPKGIATPSLLSQVITGKFQYSLPLYRQESMFKQYGIELSRQTMSDWMKKCSTALQALYDRLHCILLEQPVVQADETTLNVIKEARSNCYMWLYCTGKDGPDKQSLIPNIVLYDFQPTRSAQCAIDFLQGFDGYLNVDGYSAYESTKATLAGCWAHARRKFVEAEKAMPKGKSGKATMAISHIKKLYAVEALAKQEETEEKAFQIRQEKAPAILATYKAWLEKSALQVPPKSLLGKAIQYNLNQWEKLTVYLQDGRINIDNNRAERAIKPFVVGRKNWLFANTGNGARSSAILYSIIETAKANGLIPYDYLVTLFEELPKRQANESLDDLLPWNVRSI</sequence>
<gene>
    <name evidence="6" type="ORF">LG368_15185</name>
</gene>
<keyword evidence="7" id="KW-1185">Reference proteome</keyword>
<dbReference type="InterPro" id="IPR024474">
    <property type="entry name" value="Znf_dom_IS66"/>
</dbReference>
<evidence type="ECO:0000256" key="1">
    <source>
        <dbReference type="SAM" id="MobiDB-lite"/>
    </source>
</evidence>
<evidence type="ECO:0000259" key="3">
    <source>
        <dbReference type="Pfam" id="PF13005"/>
    </source>
</evidence>
<feature type="domain" description="Transposase IS66 zinc-finger binding" evidence="3">
    <location>
        <begin position="133"/>
        <end position="177"/>
    </location>
</feature>
<feature type="domain" description="Transposase IS66 central" evidence="2">
    <location>
        <begin position="197"/>
        <end position="482"/>
    </location>
</feature>
<dbReference type="AlphaFoldDB" id="A0A9X1LFY8"/>
<evidence type="ECO:0000259" key="4">
    <source>
        <dbReference type="Pfam" id="PF13007"/>
    </source>
</evidence>
<evidence type="ECO:0000259" key="5">
    <source>
        <dbReference type="Pfam" id="PF13817"/>
    </source>
</evidence>
<dbReference type="InterPro" id="IPR039552">
    <property type="entry name" value="IS66_C"/>
</dbReference>
<reference evidence="6" key="1">
    <citation type="submission" date="2021-10" db="EMBL/GenBank/DDBJ databases">
        <title>Marinomonas pontica sp. nov., isolated from the Black Sea.</title>
        <authorList>
            <person name="Zhao L.-H."/>
            <person name="Xue J.-H."/>
        </authorList>
    </citation>
    <scope>NUCLEOTIDE SEQUENCE</scope>
    <source>
        <strain evidence="6">E8</strain>
    </source>
</reference>
<feature type="compositionally biased region" description="Acidic residues" evidence="1">
    <location>
        <begin position="82"/>
        <end position="97"/>
    </location>
</feature>
<dbReference type="PANTHER" id="PTHR33678:SF1">
    <property type="entry name" value="BLL1576 PROTEIN"/>
    <property type="match status" value="1"/>
</dbReference>
<feature type="region of interest" description="Disordered" evidence="1">
    <location>
        <begin position="69"/>
        <end position="121"/>
    </location>
</feature>
<feature type="domain" description="Transposase IS66 C-terminal" evidence="5">
    <location>
        <begin position="489"/>
        <end position="527"/>
    </location>
</feature>
<name>A0A9X1LFY8_9GAMM</name>
<dbReference type="RefSeq" id="WP_226755534.1">
    <property type="nucleotide sequence ID" value="NZ_JAJATW010000054.1"/>
</dbReference>
<accession>A0A9X1LFY8</accession>
<dbReference type="Proteomes" id="UP001139095">
    <property type="component" value="Unassembled WGS sequence"/>
</dbReference>
<dbReference type="InterPro" id="IPR024463">
    <property type="entry name" value="Transposase_TnpC_homeodom"/>
</dbReference>
<dbReference type="InterPro" id="IPR052344">
    <property type="entry name" value="Transposase-related"/>
</dbReference>
<dbReference type="Pfam" id="PF13007">
    <property type="entry name" value="LZ_Tnp_IS66"/>
    <property type="match status" value="1"/>
</dbReference>
<feature type="domain" description="Transposase TnpC homeodomain" evidence="4">
    <location>
        <begin position="59"/>
        <end position="125"/>
    </location>
</feature>
<comment type="caution">
    <text evidence="6">The sequence shown here is derived from an EMBL/GenBank/DDBJ whole genome shotgun (WGS) entry which is preliminary data.</text>
</comment>
<dbReference type="Pfam" id="PF13817">
    <property type="entry name" value="DDE_Tnp_IS66_C"/>
    <property type="match status" value="1"/>
</dbReference>
<dbReference type="EMBL" id="JAJATW010000054">
    <property type="protein sequence ID" value="MCB5163201.1"/>
    <property type="molecule type" value="Genomic_DNA"/>
</dbReference>
<protein>
    <submittedName>
        <fullName evidence="6">IS66 family transposase</fullName>
    </submittedName>
</protein>
<proteinExistence type="predicted"/>
<dbReference type="Pfam" id="PF03050">
    <property type="entry name" value="DDE_Tnp_IS66"/>
    <property type="match status" value="1"/>
</dbReference>
<dbReference type="InterPro" id="IPR004291">
    <property type="entry name" value="Transposase_IS66_central"/>
</dbReference>
<dbReference type="NCBIfam" id="NF033517">
    <property type="entry name" value="transpos_IS66"/>
    <property type="match status" value="1"/>
</dbReference>
<evidence type="ECO:0000259" key="2">
    <source>
        <dbReference type="Pfam" id="PF03050"/>
    </source>
</evidence>